<name>A0A6A5YM80_9PLEO</name>
<dbReference type="OrthoDB" id="3945418at2759"/>
<organism evidence="1 2">
    <name type="scientific">Lophiotrema nucula</name>
    <dbReference type="NCBI Taxonomy" id="690887"/>
    <lineage>
        <taxon>Eukaryota</taxon>
        <taxon>Fungi</taxon>
        <taxon>Dikarya</taxon>
        <taxon>Ascomycota</taxon>
        <taxon>Pezizomycotina</taxon>
        <taxon>Dothideomycetes</taxon>
        <taxon>Pleosporomycetidae</taxon>
        <taxon>Pleosporales</taxon>
        <taxon>Lophiotremataceae</taxon>
        <taxon>Lophiotrema</taxon>
    </lineage>
</organism>
<keyword evidence="2" id="KW-1185">Reference proteome</keyword>
<dbReference type="Proteomes" id="UP000799770">
    <property type="component" value="Unassembled WGS sequence"/>
</dbReference>
<protein>
    <submittedName>
        <fullName evidence="1">Uncharacterized protein</fullName>
    </submittedName>
</protein>
<proteinExistence type="predicted"/>
<gene>
    <name evidence="1" type="ORF">BDV96DRAFT_606072</name>
</gene>
<dbReference type="AlphaFoldDB" id="A0A6A5YM80"/>
<dbReference type="EMBL" id="ML977350">
    <property type="protein sequence ID" value="KAF2108090.1"/>
    <property type="molecule type" value="Genomic_DNA"/>
</dbReference>
<evidence type="ECO:0000313" key="1">
    <source>
        <dbReference type="EMBL" id="KAF2108090.1"/>
    </source>
</evidence>
<sequence length="252" mass="28325">MSNFFHTPSDEHSFSATTPGEWIERRLRRSPLGTRMRFCDIFRRLFTPTTSSRQIIQTTFLYSASKSCWRASNRLSKSQSATSLLPSRSLRSQKLTAFLSSPTLTHVERSTAMLRWCAICLDTLTNTARGARRLCYPFGIKQDIFGGGERFEGNINPSRWISSDQARRPLLHPSEIQRIATQLLLKLAHDPHLPGAVLAATTTFAAFALAGKTRVIFPQAVDWEVALLLPVGSAHWSSVEDDREETAHTVHL</sequence>
<reference evidence="1" key="1">
    <citation type="journal article" date="2020" name="Stud. Mycol.">
        <title>101 Dothideomycetes genomes: a test case for predicting lifestyles and emergence of pathogens.</title>
        <authorList>
            <person name="Haridas S."/>
            <person name="Albert R."/>
            <person name="Binder M."/>
            <person name="Bloem J."/>
            <person name="Labutti K."/>
            <person name="Salamov A."/>
            <person name="Andreopoulos B."/>
            <person name="Baker S."/>
            <person name="Barry K."/>
            <person name="Bills G."/>
            <person name="Bluhm B."/>
            <person name="Cannon C."/>
            <person name="Castanera R."/>
            <person name="Culley D."/>
            <person name="Daum C."/>
            <person name="Ezra D."/>
            <person name="Gonzalez J."/>
            <person name="Henrissat B."/>
            <person name="Kuo A."/>
            <person name="Liang C."/>
            <person name="Lipzen A."/>
            <person name="Lutzoni F."/>
            <person name="Magnuson J."/>
            <person name="Mondo S."/>
            <person name="Nolan M."/>
            <person name="Ohm R."/>
            <person name="Pangilinan J."/>
            <person name="Park H.-J."/>
            <person name="Ramirez L."/>
            <person name="Alfaro M."/>
            <person name="Sun H."/>
            <person name="Tritt A."/>
            <person name="Yoshinaga Y."/>
            <person name="Zwiers L.-H."/>
            <person name="Turgeon B."/>
            <person name="Goodwin S."/>
            <person name="Spatafora J."/>
            <person name="Crous P."/>
            <person name="Grigoriev I."/>
        </authorList>
    </citation>
    <scope>NUCLEOTIDE SEQUENCE</scope>
    <source>
        <strain evidence="1">CBS 627.86</strain>
    </source>
</reference>
<accession>A0A6A5YM80</accession>
<evidence type="ECO:0000313" key="2">
    <source>
        <dbReference type="Proteomes" id="UP000799770"/>
    </source>
</evidence>